<proteinExistence type="predicted"/>
<reference evidence="2" key="1">
    <citation type="submission" date="2016-10" db="EMBL/GenBank/DDBJ databases">
        <authorList>
            <person name="de Groot N.N."/>
        </authorList>
    </citation>
    <scope>NUCLEOTIDE SEQUENCE [LARGE SCALE GENOMIC DNA]</scope>
    <source>
        <strain evidence="2">10nlg</strain>
    </source>
</reference>
<dbReference type="OrthoDB" id="9803021at2"/>
<dbReference type="SUPFAM" id="SSF54913">
    <property type="entry name" value="GlnB-like"/>
    <property type="match status" value="1"/>
</dbReference>
<dbReference type="InterPro" id="IPR015867">
    <property type="entry name" value="N-reg_PII/ATP_PRibTrfase_C"/>
</dbReference>
<dbReference type="PRINTS" id="PR00340">
    <property type="entry name" value="PIIGLNB"/>
</dbReference>
<comment type="caution">
    <text evidence="1">The sequence shown here is derived from an EMBL/GenBank/DDBJ whole genome shotgun (WGS) entry which is preliminary data.</text>
</comment>
<dbReference type="GO" id="GO:0006808">
    <property type="term" value="P:regulation of nitrogen utilization"/>
    <property type="evidence" value="ECO:0007669"/>
    <property type="project" value="InterPro"/>
</dbReference>
<dbReference type="AlphaFoldDB" id="A0A1H9VYG6"/>
<sequence>MSSLKIVFSMVEPAAVDPVLDAFSEQGITGWTVMKARGKGSQNNHEFLGMQIEPEKEVIVTITDEVTALKAQESAKEAGQLNRPGKGLSVVVDVESAAGLLDQQDK</sequence>
<evidence type="ECO:0000313" key="2">
    <source>
        <dbReference type="Proteomes" id="UP000199318"/>
    </source>
</evidence>
<dbReference type="Gene3D" id="3.30.70.120">
    <property type="match status" value="1"/>
</dbReference>
<dbReference type="SMART" id="SM00938">
    <property type="entry name" value="P-II"/>
    <property type="match status" value="1"/>
</dbReference>
<name>A0A1H9VYG6_9BACI</name>
<evidence type="ECO:0000313" key="1">
    <source>
        <dbReference type="EMBL" id="SES26574.1"/>
    </source>
</evidence>
<organism evidence="1 2">
    <name type="scientific">Salisediminibacterium halotolerans</name>
    <dbReference type="NCBI Taxonomy" id="517425"/>
    <lineage>
        <taxon>Bacteria</taxon>
        <taxon>Bacillati</taxon>
        <taxon>Bacillota</taxon>
        <taxon>Bacilli</taxon>
        <taxon>Bacillales</taxon>
        <taxon>Bacillaceae</taxon>
        <taxon>Salisediminibacterium</taxon>
    </lineage>
</organism>
<dbReference type="Proteomes" id="UP000199318">
    <property type="component" value="Unassembled WGS sequence"/>
</dbReference>
<dbReference type="Pfam" id="PF00543">
    <property type="entry name" value="P-II"/>
    <property type="match status" value="1"/>
</dbReference>
<dbReference type="GO" id="GO:0030234">
    <property type="term" value="F:enzyme regulator activity"/>
    <property type="evidence" value="ECO:0007669"/>
    <property type="project" value="InterPro"/>
</dbReference>
<dbReference type="InterPro" id="IPR011322">
    <property type="entry name" value="N-reg_PII-like_a/b"/>
</dbReference>
<dbReference type="RefSeq" id="WP_093074195.1">
    <property type="nucleotide sequence ID" value="NZ_FOGV01000025.1"/>
</dbReference>
<dbReference type="EMBL" id="FOGV01000025">
    <property type="protein sequence ID" value="SES26574.1"/>
    <property type="molecule type" value="Genomic_DNA"/>
</dbReference>
<dbReference type="PROSITE" id="PS51343">
    <property type="entry name" value="PII_GLNB_DOM"/>
    <property type="match status" value="1"/>
</dbReference>
<dbReference type="STRING" id="1464123.SAMN05444126_12519"/>
<keyword evidence="2" id="KW-1185">Reference proteome</keyword>
<accession>A0A1H9VYG6</accession>
<gene>
    <name evidence="1" type="ORF">SAMN05444126_12519</name>
</gene>
<protein>
    <submittedName>
        <fullName evidence="1">Nitrogen regulatory protein PII</fullName>
    </submittedName>
</protein>
<dbReference type="InterPro" id="IPR002187">
    <property type="entry name" value="N-reg_PII"/>
</dbReference>